<dbReference type="InterPro" id="IPR016454">
    <property type="entry name" value="Cysteine_dSase"/>
</dbReference>
<dbReference type="EnsemblBacteria" id="CAD75352">
    <property type="protein sequence ID" value="CAD75352"/>
    <property type="gene ID" value="RB7424"/>
</dbReference>
<evidence type="ECO:0000256" key="1">
    <source>
        <dbReference type="ARBA" id="ARBA00001933"/>
    </source>
</evidence>
<evidence type="ECO:0000256" key="5">
    <source>
        <dbReference type="ARBA" id="ARBA00050776"/>
    </source>
</evidence>
<evidence type="ECO:0000256" key="2">
    <source>
        <dbReference type="ARBA" id="ARBA00010447"/>
    </source>
</evidence>
<accession>Q7UNR6</accession>
<dbReference type="InterPro" id="IPR000192">
    <property type="entry name" value="Aminotrans_V_dom"/>
</dbReference>
<reference evidence="7 8" key="1">
    <citation type="journal article" date="2003" name="Proc. Natl. Acad. Sci. U.S.A.">
        <title>Complete genome sequence of the marine planctomycete Pirellula sp. strain 1.</title>
        <authorList>
            <person name="Gloeckner F.O."/>
            <person name="Kube M."/>
            <person name="Bauer M."/>
            <person name="Teeling H."/>
            <person name="Lombardot T."/>
            <person name="Ludwig W."/>
            <person name="Gade D."/>
            <person name="Beck A."/>
            <person name="Borzym K."/>
            <person name="Heitmann K."/>
            <person name="Rabus R."/>
            <person name="Schlesner H."/>
            <person name="Amann R."/>
            <person name="Reinhardt R."/>
        </authorList>
    </citation>
    <scope>NUCLEOTIDE SEQUENCE [LARGE SCALE GENOMIC DNA]</scope>
    <source>
        <strain evidence="8">DSM 10527 / NCIMB 13988 / SH1</strain>
    </source>
</reference>
<evidence type="ECO:0000256" key="4">
    <source>
        <dbReference type="ARBA" id="ARBA00022898"/>
    </source>
</evidence>
<dbReference type="EC" id="2.8.1.7" evidence="3"/>
<dbReference type="OrthoDB" id="9804366at2"/>
<keyword evidence="7" id="KW-0456">Lyase</keyword>
<evidence type="ECO:0000313" key="7">
    <source>
        <dbReference type="EMBL" id="CAD75352.1"/>
    </source>
</evidence>
<dbReference type="PANTHER" id="PTHR43586:SF4">
    <property type="entry name" value="ISOPENICILLIN N EPIMERASE"/>
    <property type="match status" value="1"/>
</dbReference>
<dbReference type="InParanoid" id="Q7UNR6"/>
<dbReference type="STRING" id="243090.RB7424"/>
<sequence length="419" mass="43485">MMPSRPTSSTEKNLLQTRQRIYLDHAATSWPKADGVTDAMVEFLSNVGSSASRGSYASALKASELVRSLRFKLAQFIHAESDSCISFHSGCTHALNSVIHGLVGSSKAIGDGSHLLVSAIEHNAVIRPILVAAKSGNATVEEVPADKNGLLSADDVISRVNGATRLVALSHVSNVTGAVQPITEIGAAIAEANRSRTESDQILFLCDAAQSLGYLPIDVASLGVHALTAPAHKGCGGPPGIGMLYLSPRWHSAIQPWMQGGTGHDGRSDTMPESMPAKLEPGTMNLPAIAGWLAALESMATSGELNESPNESAALSQRLHVGLNAVDGIKVFGQPGPLPIASLDFGPDLPPDDAAAILDSEFGIEVRSGHHCAARLHRHLGTEAAGTLRISGGHGTTSDQIDAVVAAVSEIAAQITSLA</sequence>
<dbReference type="InterPro" id="IPR015422">
    <property type="entry name" value="PyrdxlP-dep_Trfase_small"/>
</dbReference>
<evidence type="ECO:0000313" key="8">
    <source>
        <dbReference type="Proteomes" id="UP000001025"/>
    </source>
</evidence>
<dbReference type="GO" id="GO:0008483">
    <property type="term" value="F:transaminase activity"/>
    <property type="evidence" value="ECO:0007669"/>
    <property type="project" value="UniProtKB-KW"/>
</dbReference>
<dbReference type="KEGG" id="rba:RB7424"/>
<keyword evidence="7" id="KW-0032">Aminotransferase</keyword>
<name>Q7UNR6_RHOBA</name>
<keyword evidence="4" id="KW-0663">Pyridoxal phosphate</keyword>
<comment type="catalytic activity">
    <reaction evidence="5">
        <text>(sulfur carrier)-H + L-cysteine = (sulfur carrier)-SH + L-alanine</text>
        <dbReference type="Rhea" id="RHEA:43892"/>
        <dbReference type="Rhea" id="RHEA-COMP:14737"/>
        <dbReference type="Rhea" id="RHEA-COMP:14739"/>
        <dbReference type="ChEBI" id="CHEBI:29917"/>
        <dbReference type="ChEBI" id="CHEBI:35235"/>
        <dbReference type="ChEBI" id="CHEBI:57972"/>
        <dbReference type="ChEBI" id="CHEBI:64428"/>
        <dbReference type="EC" id="2.8.1.7"/>
    </reaction>
</comment>
<dbReference type="GO" id="GO:0006534">
    <property type="term" value="P:cysteine metabolic process"/>
    <property type="evidence" value="ECO:0000318"/>
    <property type="project" value="GO_Central"/>
</dbReference>
<evidence type="ECO:0000259" key="6">
    <source>
        <dbReference type="Pfam" id="PF00266"/>
    </source>
</evidence>
<dbReference type="PIRSF" id="PIRSF005572">
    <property type="entry name" value="NifS"/>
    <property type="match status" value="1"/>
</dbReference>
<dbReference type="GO" id="GO:0031071">
    <property type="term" value="F:cysteine desulfurase activity"/>
    <property type="evidence" value="ECO:0000318"/>
    <property type="project" value="GO_Central"/>
</dbReference>
<protein>
    <recommendedName>
        <fullName evidence="3">cysteine desulfurase</fullName>
        <ecNumber evidence="3">2.8.1.7</ecNumber>
    </recommendedName>
</protein>
<evidence type="ECO:0000256" key="3">
    <source>
        <dbReference type="ARBA" id="ARBA00012239"/>
    </source>
</evidence>
<dbReference type="GO" id="GO:0016829">
    <property type="term" value="F:lyase activity"/>
    <property type="evidence" value="ECO:0007669"/>
    <property type="project" value="UniProtKB-KW"/>
</dbReference>
<keyword evidence="7" id="KW-0808">Transferase</keyword>
<dbReference type="InterPro" id="IPR015424">
    <property type="entry name" value="PyrdxlP-dep_Trfase"/>
</dbReference>
<dbReference type="EMBL" id="BX294146">
    <property type="protein sequence ID" value="CAD75352.1"/>
    <property type="molecule type" value="Genomic_DNA"/>
</dbReference>
<gene>
    <name evidence="7" type="primary">nifS</name>
    <name evidence="7" type="ordered locus">RB7424</name>
</gene>
<dbReference type="PATRIC" id="fig|243090.15.peg.3580"/>
<dbReference type="HOGENOM" id="CLU_003433_2_4_0"/>
<dbReference type="AlphaFoldDB" id="Q7UNR6"/>
<comment type="similarity">
    <text evidence="2">Belongs to the class-V pyridoxal-phosphate-dependent aminotransferase family. Csd subfamily.</text>
</comment>
<keyword evidence="8" id="KW-1185">Reference proteome</keyword>
<dbReference type="InterPro" id="IPR015421">
    <property type="entry name" value="PyrdxlP-dep_Trfase_major"/>
</dbReference>
<dbReference type="PANTHER" id="PTHR43586">
    <property type="entry name" value="CYSTEINE DESULFURASE"/>
    <property type="match status" value="1"/>
</dbReference>
<proteinExistence type="inferred from homology"/>
<feature type="domain" description="Aminotransferase class V" evidence="6">
    <location>
        <begin position="21"/>
        <end position="404"/>
    </location>
</feature>
<comment type="cofactor">
    <cofactor evidence="1">
        <name>pyridoxal 5'-phosphate</name>
        <dbReference type="ChEBI" id="CHEBI:597326"/>
    </cofactor>
</comment>
<dbReference type="eggNOG" id="COG0520">
    <property type="taxonomic scope" value="Bacteria"/>
</dbReference>
<dbReference type="Gene3D" id="3.40.640.10">
    <property type="entry name" value="Type I PLP-dependent aspartate aminotransferase-like (Major domain)"/>
    <property type="match status" value="1"/>
</dbReference>
<dbReference type="SUPFAM" id="SSF53383">
    <property type="entry name" value="PLP-dependent transferases"/>
    <property type="match status" value="1"/>
</dbReference>
<dbReference type="Gene3D" id="3.90.1150.10">
    <property type="entry name" value="Aspartate Aminotransferase, domain 1"/>
    <property type="match status" value="1"/>
</dbReference>
<dbReference type="Proteomes" id="UP000001025">
    <property type="component" value="Chromosome"/>
</dbReference>
<organism evidence="7 8">
    <name type="scientific">Rhodopirellula baltica (strain DSM 10527 / NCIMB 13988 / SH1)</name>
    <dbReference type="NCBI Taxonomy" id="243090"/>
    <lineage>
        <taxon>Bacteria</taxon>
        <taxon>Pseudomonadati</taxon>
        <taxon>Planctomycetota</taxon>
        <taxon>Planctomycetia</taxon>
        <taxon>Pirellulales</taxon>
        <taxon>Pirellulaceae</taxon>
        <taxon>Rhodopirellula</taxon>
    </lineage>
</organism>
<dbReference type="Pfam" id="PF00266">
    <property type="entry name" value="Aminotran_5"/>
    <property type="match status" value="1"/>
</dbReference>